<name>V5G5L0_BYSSN</name>
<feature type="compositionally biased region" description="Acidic residues" evidence="1">
    <location>
        <begin position="253"/>
        <end position="263"/>
    </location>
</feature>
<feature type="compositionally biased region" description="Acidic residues" evidence="1">
    <location>
        <begin position="204"/>
        <end position="213"/>
    </location>
</feature>
<dbReference type="InParanoid" id="V5G5L0"/>
<protein>
    <submittedName>
        <fullName evidence="2">Uncharacterized protein</fullName>
    </submittedName>
</protein>
<organism evidence="2 3">
    <name type="scientific">Byssochlamys spectabilis (strain No. 5 / NBRC 109023)</name>
    <name type="common">Paecilomyces variotii</name>
    <dbReference type="NCBI Taxonomy" id="1356009"/>
    <lineage>
        <taxon>Eukaryota</taxon>
        <taxon>Fungi</taxon>
        <taxon>Dikarya</taxon>
        <taxon>Ascomycota</taxon>
        <taxon>Pezizomycotina</taxon>
        <taxon>Eurotiomycetes</taxon>
        <taxon>Eurotiomycetidae</taxon>
        <taxon>Eurotiales</taxon>
        <taxon>Thermoascaceae</taxon>
        <taxon>Paecilomyces</taxon>
    </lineage>
</organism>
<evidence type="ECO:0000313" key="2">
    <source>
        <dbReference type="EMBL" id="GAD96162.1"/>
    </source>
</evidence>
<feature type="compositionally biased region" description="Basic residues" evidence="1">
    <location>
        <begin position="177"/>
        <end position="191"/>
    </location>
</feature>
<proteinExistence type="predicted"/>
<feature type="compositionally biased region" description="Polar residues" evidence="1">
    <location>
        <begin position="32"/>
        <end position="41"/>
    </location>
</feature>
<sequence length="573" mass="63128">MPAKRDNTLFQPPKETLGMFPKEESSSEEDTQALSPRTTRAASLDPTATGKATGRDQTPVASTAVSSVEEEDDGDFFSEYVQNKSAKPAQSSATLRKTQKQAVPSVPPRRSARQQTPIHSQPTSSTGLRRSTRATSQPASETSSLPVPSYSELHDPQTVSKKRKATGQPKTTSKNAPRPKKARVQPKKGRRTATPAASEKGADDFDDDFGDDIEQIHPTTGGKSIAPRAPAKRAKRAPLRRGHSATPAISENAVEDYSDSDSDESLMNRANTGGKYFHPTQGGKGLPTGTLETIREVNSDHSNVHSDIRSNVYSNSYSSTASQSENAIIDTIETIEATEHRTESQPKLEAKTGNEDTYWVYVVVQEDTRAQGIEGRTVLGTYVDKKRATAHMLNRIQRLQKETGGDQFELRSSFGPEGIYQQVVDSEGFGAVAVFIEKELREGVAPQDRVQPTTNWLPRFVYLTIVESRNLDSAVVKTHVHEQVYTTLGQANRHAMDVWRLGQMTTEEIQTRNLRAGTMIGGGHEGWVMKRLDELEMAEMPFAEKWQLPLGEGPKTEEISIRVHKHEVAGPRN</sequence>
<evidence type="ECO:0000313" key="3">
    <source>
        <dbReference type="Proteomes" id="UP000018001"/>
    </source>
</evidence>
<dbReference type="Proteomes" id="UP000018001">
    <property type="component" value="Unassembled WGS sequence"/>
</dbReference>
<dbReference type="HOGENOM" id="CLU_475642_0_0_1"/>
<keyword evidence="3" id="KW-1185">Reference proteome</keyword>
<gene>
    <name evidence="2" type="ORF">PVAR5_4811</name>
</gene>
<accession>V5G5L0</accession>
<evidence type="ECO:0000256" key="1">
    <source>
        <dbReference type="SAM" id="MobiDB-lite"/>
    </source>
</evidence>
<feature type="compositionally biased region" description="Polar residues" evidence="1">
    <location>
        <begin position="55"/>
        <end position="66"/>
    </location>
</feature>
<dbReference type="EMBL" id="BAUL01000155">
    <property type="protein sequence ID" value="GAD96162.1"/>
    <property type="molecule type" value="Genomic_DNA"/>
</dbReference>
<feature type="compositionally biased region" description="Polar residues" evidence="1">
    <location>
        <begin position="80"/>
        <end position="102"/>
    </location>
</feature>
<feature type="region of interest" description="Disordered" evidence="1">
    <location>
        <begin position="1"/>
        <end position="263"/>
    </location>
</feature>
<comment type="caution">
    <text evidence="2">The sequence shown here is derived from an EMBL/GenBank/DDBJ whole genome shotgun (WGS) entry which is preliminary data.</text>
</comment>
<dbReference type="AlphaFoldDB" id="V5G5L0"/>
<dbReference type="OrthoDB" id="10380266at2759"/>
<feature type="compositionally biased region" description="Basic residues" evidence="1">
    <location>
        <begin position="230"/>
        <end position="243"/>
    </location>
</feature>
<reference evidence="3" key="1">
    <citation type="journal article" date="2014" name="Genome Announc.">
        <title>Draft genome sequence of the formaldehyde-resistant fungus Byssochlamys spectabilis No. 5 (anamorph Paecilomyces variotii No. 5) (NBRC109023).</title>
        <authorList>
            <person name="Oka T."/>
            <person name="Ekino K."/>
            <person name="Fukuda K."/>
            <person name="Nomura Y."/>
        </authorList>
    </citation>
    <scope>NUCLEOTIDE SEQUENCE [LARGE SCALE GENOMIC DNA]</scope>
    <source>
        <strain evidence="3">No. 5 / NBRC 109023</strain>
    </source>
</reference>
<feature type="compositionally biased region" description="Polar residues" evidence="1">
    <location>
        <begin position="113"/>
        <end position="146"/>
    </location>
</feature>